<reference evidence="4" key="1">
    <citation type="journal article" date="2019" name="Int. J. Syst. Evol. Microbiol.">
        <title>The Global Catalogue of Microorganisms (GCM) 10K type strain sequencing project: providing services to taxonomists for standard genome sequencing and annotation.</title>
        <authorList>
            <consortium name="The Broad Institute Genomics Platform"/>
            <consortium name="The Broad Institute Genome Sequencing Center for Infectious Disease"/>
            <person name="Wu L."/>
            <person name="Ma J."/>
        </authorList>
    </citation>
    <scope>NUCLEOTIDE SEQUENCE [LARGE SCALE GENOMIC DNA]</scope>
    <source>
        <strain evidence="4">CCUG 55131</strain>
    </source>
</reference>
<evidence type="ECO:0000313" key="4">
    <source>
        <dbReference type="Proteomes" id="UP001597413"/>
    </source>
</evidence>
<protein>
    <recommendedName>
        <fullName evidence="5">Secreted protein</fullName>
    </recommendedName>
</protein>
<sequence length="328" mass="33336">MKALHKILIVGTTFVLAATTGHVMQNSALYGLDPAAQPSFDPGAAKAPDVAEAAGGPGAVFPGSEAGERLPDLPMPAAGPRLGASPDLAQALPPAEEPASPGFDLDARPPSCAAPTLRAAPAASASVHLTVHAPCAPGALVKIRHEGLRLPVRLSETGDWSGIVPAMASDARFSLEMPGTNGPEVTLAVPDLAEVNRVAILSGSADGMALHGYEYGALPGGVGDVSAQAPRAPETAYGGWMAVFADPEAAMRTEIYTAPATMTDIRMTLETEVTPGNCGRDLAGAGARVLRGTGEAESWIDLSMPDCADASGLVVMPLPDFPLNVAAR</sequence>
<keyword evidence="2" id="KW-0732">Signal</keyword>
<evidence type="ECO:0000313" key="3">
    <source>
        <dbReference type="EMBL" id="MFD2172893.1"/>
    </source>
</evidence>
<gene>
    <name evidence="3" type="ORF">ACFSM0_02190</name>
</gene>
<dbReference type="RefSeq" id="WP_377386486.1">
    <property type="nucleotide sequence ID" value="NZ_JBHUIX010000003.1"/>
</dbReference>
<feature type="compositionally biased region" description="Low complexity" evidence="1">
    <location>
        <begin position="86"/>
        <end position="99"/>
    </location>
</feature>
<feature type="chain" id="PRO_5047423304" description="Secreted protein" evidence="2">
    <location>
        <begin position="18"/>
        <end position="328"/>
    </location>
</feature>
<feature type="signal peptide" evidence="2">
    <location>
        <begin position="1"/>
        <end position="17"/>
    </location>
</feature>
<evidence type="ECO:0008006" key="5">
    <source>
        <dbReference type="Google" id="ProtNLM"/>
    </source>
</evidence>
<dbReference type="Proteomes" id="UP001597413">
    <property type="component" value="Unassembled WGS sequence"/>
</dbReference>
<name>A0ABW5A425_9RHOB</name>
<feature type="region of interest" description="Disordered" evidence="1">
    <location>
        <begin position="40"/>
        <end position="104"/>
    </location>
</feature>
<keyword evidence="4" id="KW-1185">Reference proteome</keyword>
<evidence type="ECO:0000256" key="2">
    <source>
        <dbReference type="SAM" id="SignalP"/>
    </source>
</evidence>
<organism evidence="3 4">
    <name type="scientific">Rhodobacter lacus</name>
    <dbReference type="NCBI Taxonomy" id="1641972"/>
    <lineage>
        <taxon>Bacteria</taxon>
        <taxon>Pseudomonadati</taxon>
        <taxon>Pseudomonadota</taxon>
        <taxon>Alphaproteobacteria</taxon>
        <taxon>Rhodobacterales</taxon>
        <taxon>Rhodobacter group</taxon>
        <taxon>Rhodobacter</taxon>
    </lineage>
</organism>
<comment type="caution">
    <text evidence="3">The sequence shown here is derived from an EMBL/GenBank/DDBJ whole genome shotgun (WGS) entry which is preliminary data.</text>
</comment>
<evidence type="ECO:0000256" key="1">
    <source>
        <dbReference type="SAM" id="MobiDB-lite"/>
    </source>
</evidence>
<accession>A0ABW5A425</accession>
<dbReference type="EMBL" id="JBHUIX010000003">
    <property type="protein sequence ID" value="MFD2172893.1"/>
    <property type="molecule type" value="Genomic_DNA"/>
</dbReference>
<proteinExistence type="predicted"/>